<reference evidence="2 3" key="1">
    <citation type="journal article" date="2016" name="BMC Genomics">
        <title>Genome sequencing and secondary metabolism of the postharvest pathogen Penicillium griseofulvum.</title>
        <authorList>
            <person name="Banani H."/>
            <person name="Marcet-Houben M."/>
            <person name="Ballester A.R."/>
            <person name="Abbruscato P."/>
            <person name="Gonzalez-Candelas L."/>
            <person name="Gabaldon T."/>
            <person name="Spadaro D."/>
        </authorList>
    </citation>
    <scope>NUCLEOTIDE SEQUENCE [LARGE SCALE GENOMIC DNA]</scope>
    <source>
        <strain evidence="2 3">PG3</strain>
    </source>
</reference>
<dbReference type="OMA" id="HAFESEG"/>
<evidence type="ECO:0000259" key="1">
    <source>
        <dbReference type="Pfam" id="PF07985"/>
    </source>
</evidence>
<dbReference type="OrthoDB" id="4367206at2759"/>
<gene>
    <name evidence="2" type="ORF">PGRI_011910</name>
</gene>
<accession>A0A135LED1</accession>
<dbReference type="PANTHER" id="PTHR42080:SF1">
    <property type="entry name" value="SRR1-LIKE DOMAIN-CONTAINING PROTEIN"/>
    <property type="match status" value="1"/>
</dbReference>
<feature type="domain" description="SRR1-like" evidence="1">
    <location>
        <begin position="193"/>
        <end position="291"/>
    </location>
</feature>
<keyword evidence="3" id="KW-1185">Reference proteome</keyword>
<evidence type="ECO:0000313" key="3">
    <source>
        <dbReference type="Proteomes" id="UP000070168"/>
    </source>
</evidence>
<dbReference type="GeneID" id="63704204"/>
<name>A0A135LED1_PENPA</name>
<comment type="caution">
    <text evidence="2">The sequence shown here is derived from an EMBL/GenBank/DDBJ whole genome shotgun (WGS) entry which is preliminary data.</text>
</comment>
<protein>
    <recommendedName>
        <fullName evidence="1">SRR1-like domain-containing protein</fullName>
    </recommendedName>
</protein>
<proteinExistence type="predicted"/>
<dbReference type="Pfam" id="PF07985">
    <property type="entry name" value="SRR1"/>
    <property type="match status" value="1"/>
</dbReference>
<dbReference type="EMBL" id="LHQR01000065">
    <property type="protein sequence ID" value="KXG47321.1"/>
    <property type="molecule type" value="Genomic_DNA"/>
</dbReference>
<dbReference type="RefSeq" id="XP_040645857.1">
    <property type="nucleotide sequence ID" value="XM_040788904.1"/>
</dbReference>
<evidence type="ECO:0000313" key="2">
    <source>
        <dbReference type="EMBL" id="KXG47321.1"/>
    </source>
</evidence>
<dbReference type="InterPro" id="IPR012942">
    <property type="entry name" value="SRR1-like"/>
</dbReference>
<dbReference type="Proteomes" id="UP000070168">
    <property type="component" value="Unassembled WGS sequence"/>
</dbReference>
<dbReference type="AlphaFoldDB" id="A0A135LED1"/>
<organism evidence="2 3">
    <name type="scientific">Penicillium patulum</name>
    <name type="common">Penicillium griseofulvum</name>
    <dbReference type="NCBI Taxonomy" id="5078"/>
    <lineage>
        <taxon>Eukaryota</taxon>
        <taxon>Fungi</taxon>
        <taxon>Dikarya</taxon>
        <taxon>Ascomycota</taxon>
        <taxon>Pezizomycotina</taxon>
        <taxon>Eurotiomycetes</taxon>
        <taxon>Eurotiomycetidae</taxon>
        <taxon>Eurotiales</taxon>
        <taxon>Aspergillaceae</taxon>
        <taxon>Penicillium</taxon>
    </lineage>
</organism>
<dbReference type="PANTHER" id="PTHR42080">
    <property type="entry name" value="SRR1 DOMAIN-CONTAINING PROTEIN"/>
    <property type="match status" value="1"/>
</dbReference>
<sequence length="370" mass="41885">MDSVTRNTLSMKYLWTVPPKTSTDWVISGDGQMMKKEDAVARIKEMDDTCVPFFTKEKFREIGEQLKNVRNGSKTIQVKSLTGAVFEATVDLNNPYLYRLYKDPDPEPKEFVNLAVTIDYIHPERLLQYIEIEKSGSDISAKGLLIPLQVVHEGYPVKREDKTRKRDDVAESFNHARIAWEASETCKIFKSVLSNNASGHKINKIVGFACGSLAQSRLRAAFQHALLVTAKEWLENRDKQLQDEAPTFYLQDPDYTTVDEEILAKDFGFKVVPEPDGFVEVDERSIVLSIAPTVSIKYIIAGIASPAIVIWLPMGEGEEAAQDPNTQGVLKMATEYNKHSFTDKEALGKENFQQAVIYIRKKKDLKVRED</sequence>